<comment type="caution">
    <text evidence="2">The sequence shown here is derived from an EMBL/GenBank/DDBJ whole genome shotgun (WGS) entry which is preliminary data.</text>
</comment>
<dbReference type="STRING" id="398512.Bccel_4363"/>
<evidence type="ECO:0000259" key="1">
    <source>
        <dbReference type="Pfam" id="PF25087"/>
    </source>
</evidence>
<dbReference type="RefSeq" id="WP_160317750.1">
    <property type="nucleotide sequence ID" value="NZ_LGTC01000001.1"/>
</dbReference>
<protein>
    <submittedName>
        <fullName evidence="2">Transferase hexapeptide repeat containing protein</fullName>
    </submittedName>
</protein>
<dbReference type="Gene3D" id="2.160.10.10">
    <property type="entry name" value="Hexapeptide repeat proteins"/>
    <property type="match status" value="1"/>
</dbReference>
<dbReference type="PANTHER" id="PTHR22572">
    <property type="entry name" value="SUGAR-1-PHOSPHATE GUANYL TRANSFERASE"/>
    <property type="match status" value="1"/>
</dbReference>
<sequence>MVNPSVISKMPDKRILSFEEDVIPRLVENNFNVALYKSGHYFIDINSIENYIKVHRDMLSGLYKIPGLTLSQDIIIKGVNSRIHPDARITGPVYIGNNVEIGPIGPDTVIGSKVRINMGSRIIGSIIWDNVMVERDSRIINTIVTSNARVDKRYKYKNVIFTGHDLKDIAI</sequence>
<keyword evidence="3" id="KW-1185">Reference proteome</keyword>
<accession>A0A0L6JTN5</accession>
<dbReference type="InterPro" id="IPR011004">
    <property type="entry name" value="Trimer_LpxA-like_sf"/>
</dbReference>
<dbReference type="OrthoDB" id="9813880at2"/>
<dbReference type="eggNOG" id="COG1208">
    <property type="taxonomic scope" value="Bacteria"/>
</dbReference>
<dbReference type="Proteomes" id="UP000036923">
    <property type="component" value="Unassembled WGS sequence"/>
</dbReference>
<organism evidence="2 3">
    <name type="scientific">Pseudobacteroides cellulosolvens ATCC 35603 = DSM 2933</name>
    <dbReference type="NCBI Taxonomy" id="398512"/>
    <lineage>
        <taxon>Bacteria</taxon>
        <taxon>Bacillati</taxon>
        <taxon>Bacillota</taxon>
        <taxon>Clostridia</taxon>
        <taxon>Eubacteriales</taxon>
        <taxon>Oscillospiraceae</taxon>
        <taxon>Pseudobacteroides</taxon>
    </lineage>
</organism>
<name>A0A0L6JTN5_9FIRM</name>
<dbReference type="EMBL" id="LGTC01000001">
    <property type="protein sequence ID" value="KNY29089.1"/>
    <property type="molecule type" value="Genomic_DNA"/>
</dbReference>
<dbReference type="SUPFAM" id="SSF51161">
    <property type="entry name" value="Trimeric LpxA-like enzymes"/>
    <property type="match status" value="1"/>
</dbReference>
<feature type="domain" description="Mannose-1-phosphate guanyltransferase C-terminal" evidence="1">
    <location>
        <begin position="104"/>
        <end position="165"/>
    </location>
</feature>
<dbReference type="Pfam" id="PF25087">
    <property type="entry name" value="GMPPB_C"/>
    <property type="match status" value="1"/>
</dbReference>
<dbReference type="AlphaFoldDB" id="A0A0L6JTN5"/>
<evidence type="ECO:0000313" key="3">
    <source>
        <dbReference type="Proteomes" id="UP000036923"/>
    </source>
</evidence>
<dbReference type="Gene3D" id="3.90.550.10">
    <property type="entry name" value="Spore Coat Polysaccharide Biosynthesis Protein SpsA, Chain A"/>
    <property type="match status" value="1"/>
</dbReference>
<keyword evidence="2" id="KW-0808">Transferase</keyword>
<dbReference type="GO" id="GO:0016740">
    <property type="term" value="F:transferase activity"/>
    <property type="evidence" value="ECO:0007669"/>
    <property type="project" value="UniProtKB-KW"/>
</dbReference>
<dbReference type="InterPro" id="IPR050486">
    <property type="entry name" value="Mannose-1P_guanyltransferase"/>
</dbReference>
<dbReference type="InterPro" id="IPR029044">
    <property type="entry name" value="Nucleotide-diphossugar_trans"/>
</dbReference>
<proteinExistence type="predicted"/>
<evidence type="ECO:0000313" key="2">
    <source>
        <dbReference type="EMBL" id="KNY29089.1"/>
    </source>
</evidence>
<dbReference type="InterPro" id="IPR056729">
    <property type="entry name" value="GMPPB_C"/>
</dbReference>
<gene>
    <name evidence="2" type="ORF">Bccel_4363</name>
</gene>
<reference evidence="3" key="1">
    <citation type="submission" date="2015-07" db="EMBL/GenBank/DDBJ databases">
        <title>Near-Complete Genome Sequence of the Cellulolytic Bacterium Bacteroides (Pseudobacteroides) cellulosolvens ATCC 35603.</title>
        <authorList>
            <person name="Dassa B."/>
            <person name="Utturkar S.M."/>
            <person name="Klingeman D.M."/>
            <person name="Hurt R.A."/>
            <person name="Keller M."/>
            <person name="Xu J."/>
            <person name="Reddy Y.H.K."/>
            <person name="Borovok I."/>
            <person name="Grinberg I.R."/>
            <person name="Lamed R."/>
            <person name="Zhivin O."/>
            <person name="Bayer E.A."/>
            <person name="Brown S.D."/>
        </authorList>
    </citation>
    <scope>NUCLEOTIDE SEQUENCE [LARGE SCALE GENOMIC DNA]</scope>
    <source>
        <strain evidence="3">DSM 2933</strain>
    </source>
</reference>